<dbReference type="PANTHER" id="PTHR15665">
    <property type="entry name" value="ASTEROID PROTEIN"/>
    <property type="match status" value="1"/>
</dbReference>
<evidence type="ECO:0000313" key="3">
    <source>
        <dbReference type="EMBL" id="KAJ5152836.1"/>
    </source>
</evidence>
<dbReference type="EMBL" id="JAPQKN010000007">
    <property type="protein sequence ID" value="KAJ5152836.1"/>
    <property type="molecule type" value="Genomic_DNA"/>
</dbReference>
<dbReference type="Pfam" id="PF12813">
    <property type="entry name" value="XPG_I_2"/>
    <property type="match status" value="1"/>
</dbReference>
<dbReference type="InterPro" id="IPR026832">
    <property type="entry name" value="Asteroid"/>
</dbReference>
<reference evidence="3" key="1">
    <citation type="submission" date="2022-11" db="EMBL/GenBank/DDBJ databases">
        <authorList>
            <person name="Petersen C."/>
        </authorList>
    </citation>
    <scope>NUCLEOTIDE SEQUENCE</scope>
    <source>
        <strain evidence="3">IBT 26290</strain>
    </source>
</reference>
<dbReference type="AlphaFoldDB" id="A0A9W9HR20"/>
<gene>
    <name evidence="3" type="ORF">N7482_009314</name>
</gene>
<proteinExistence type="inferred from homology"/>
<comment type="similarity">
    <text evidence="1">Belongs to the asteroid family.</text>
</comment>
<protein>
    <recommendedName>
        <fullName evidence="2">Asteroid domain-containing protein</fullName>
    </recommendedName>
</protein>
<dbReference type="CDD" id="cd18675">
    <property type="entry name" value="PIN_SpAst1-like"/>
    <property type="match status" value="1"/>
</dbReference>
<feature type="domain" description="Asteroid" evidence="2">
    <location>
        <begin position="157"/>
        <end position="424"/>
    </location>
</feature>
<accession>A0A9W9HR20</accession>
<dbReference type="GeneID" id="81430614"/>
<dbReference type="SUPFAM" id="SSF88723">
    <property type="entry name" value="PIN domain-like"/>
    <property type="match status" value="1"/>
</dbReference>
<organism evidence="3 4">
    <name type="scientific">Penicillium canariense</name>
    <dbReference type="NCBI Taxonomy" id="189055"/>
    <lineage>
        <taxon>Eukaryota</taxon>
        <taxon>Fungi</taxon>
        <taxon>Dikarya</taxon>
        <taxon>Ascomycota</taxon>
        <taxon>Pezizomycotina</taxon>
        <taxon>Eurotiomycetes</taxon>
        <taxon>Eurotiomycetidae</taxon>
        <taxon>Eurotiales</taxon>
        <taxon>Aspergillaceae</taxon>
        <taxon>Penicillium</taxon>
    </lineage>
</organism>
<reference evidence="3" key="2">
    <citation type="journal article" date="2023" name="IMA Fungus">
        <title>Comparative genomic study of the Penicillium genus elucidates a diverse pangenome and 15 lateral gene transfer events.</title>
        <authorList>
            <person name="Petersen C."/>
            <person name="Sorensen T."/>
            <person name="Nielsen M.R."/>
            <person name="Sondergaard T.E."/>
            <person name="Sorensen J.L."/>
            <person name="Fitzpatrick D.A."/>
            <person name="Frisvad J.C."/>
            <person name="Nielsen K.L."/>
        </authorList>
    </citation>
    <scope>NUCLEOTIDE SEQUENCE</scope>
    <source>
        <strain evidence="3">IBT 26290</strain>
    </source>
</reference>
<evidence type="ECO:0000313" key="4">
    <source>
        <dbReference type="Proteomes" id="UP001149163"/>
    </source>
</evidence>
<evidence type="ECO:0000256" key="1">
    <source>
        <dbReference type="ARBA" id="ARBA00007398"/>
    </source>
</evidence>
<dbReference type="InterPro" id="IPR039436">
    <property type="entry name" value="Asteroid_dom"/>
</dbReference>
<dbReference type="OrthoDB" id="5297549at2759"/>
<sequence>MGIPYLTKHLLPHAESVLLGGPENHRQDEAPRVRSVVIDGPSLVYHVYYQLLACMGPVHDVLDIQPTCNEVSRAVVSWLLQLTRQGIEIHQICFDGALPISKRDTRLARIEKSRHRLELARRRSATSPHEWREEVVFPSTQLWQGRNLPARWRNLPENPFIVSAVYEDLQARWNRKRILQEASHEPSHLPAAEYPWAEITVMVPGEADLECARVSRLKGSAILTNDSDLMVHDLGPHGAVVFLNSVQLIETTQDRAVSEMRGMRLHPHDVARRLGIINIQRFAYELNENPQLGFSELLRRSKEDPGLIEHSDNYQNFLREYQPDPDQPTAIPGPARGPTLDPRVSELFWQYELPDAFCGADQPRIYLGILFEDHSRRCAWEQGRSYRALGYSLLNQSYPTARRFPTVSEFVRRGGRIVAEQITLGGSQSVASDLLILQRRLDLARIVFGDGSLNFWVLFALSEIYHDPSNQTTIPSAAQLERFLTKGFVGKRTEWADIHLLAQIQAVLYSLRMLQQLLHIPQGDELSNPSRFTLDDLPPLHSLLRSRHEILRGFPNGGELVHGLVYQLLKTYD</sequence>
<dbReference type="RefSeq" id="XP_056539144.1">
    <property type="nucleotide sequence ID" value="XM_056691438.1"/>
</dbReference>
<keyword evidence="4" id="KW-1185">Reference proteome</keyword>
<dbReference type="Gene3D" id="3.40.50.1010">
    <property type="entry name" value="5'-nuclease"/>
    <property type="match status" value="1"/>
</dbReference>
<name>A0A9W9HR20_9EURO</name>
<comment type="caution">
    <text evidence="3">The sequence shown here is derived from an EMBL/GenBank/DDBJ whole genome shotgun (WGS) entry which is preliminary data.</text>
</comment>
<dbReference type="InterPro" id="IPR029060">
    <property type="entry name" value="PIN-like_dom_sf"/>
</dbReference>
<dbReference type="PANTHER" id="PTHR15665:SF1">
    <property type="entry name" value="PROTEIN ASTEROID HOMOLOG 1"/>
    <property type="match status" value="1"/>
</dbReference>
<evidence type="ECO:0000259" key="2">
    <source>
        <dbReference type="Pfam" id="PF12813"/>
    </source>
</evidence>
<dbReference type="Proteomes" id="UP001149163">
    <property type="component" value="Unassembled WGS sequence"/>
</dbReference>